<accession>A0ABC8R7V5</accession>
<dbReference type="CDD" id="cd00018">
    <property type="entry name" value="AP2"/>
    <property type="match status" value="1"/>
</dbReference>
<comment type="caution">
    <text evidence="9">The sequence shown here is derived from an EMBL/GenBank/DDBJ whole genome shotgun (WGS) entry which is preliminary data.</text>
</comment>
<comment type="subcellular location">
    <subcellularLocation>
        <location evidence="1">Nucleus</location>
    </subcellularLocation>
</comment>
<dbReference type="EMBL" id="CAUOFW020000907">
    <property type="protein sequence ID" value="CAK9138703.1"/>
    <property type="molecule type" value="Genomic_DNA"/>
</dbReference>
<keyword evidence="10" id="KW-1185">Reference proteome</keyword>
<evidence type="ECO:0000256" key="3">
    <source>
        <dbReference type="ARBA" id="ARBA00023015"/>
    </source>
</evidence>
<keyword evidence="2" id="KW-0611">Plant defense</keyword>
<evidence type="ECO:0000259" key="8">
    <source>
        <dbReference type="PROSITE" id="PS51032"/>
    </source>
</evidence>
<evidence type="ECO:0000256" key="7">
    <source>
        <dbReference type="SAM" id="Phobius"/>
    </source>
</evidence>
<dbReference type="Proteomes" id="UP001642360">
    <property type="component" value="Unassembled WGS sequence"/>
</dbReference>
<protein>
    <recommendedName>
        <fullName evidence="8">AP2/ERF domain-containing protein</fullName>
    </recommendedName>
</protein>
<dbReference type="GO" id="GO:0005634">
    <property type="term" value="C:nucleus"/>
    <property type="evidence" value="ECO:0007669"/>
    <property type="project" value="UniProtKB-SubCell"/>
</dbReference>
<reference evidence="9 10" key="1">
    <citation type="submission" date="2024-02" db="EMBL/GenBank/DDBJ databases">
        <authorList>
            <person name="Vignale AGUSTIN F."/>
            <person name="Sosa J E."/>
            <person name="Modenutti C."/>
        </authorList>
    </citation>
    <scope>NUCLEOTIDE SEQUENCE [LARGE SCALE GENOMIC DNA]</scope>
</reference>
<dbReference type="PROSITE" id="PS51032">
    <property type="entry name" value="AP2_ERF"/>
    <property type="match status" value="1"/>
</dbReference>
<dbReference type="PRINTS" id="PR00367">
    <property type="entry name" value="ETHRSPELEMNT"/>
</dbReference>
<keyword evidence="4" id="KW-0238">DNA-binding</keyword>
<organism evidence="9 10">
    <name type="scientific">Ilex paraguariensis</name>
    <name type="common">yerba mate</name>
    <dbReference type="NCBI Taxonomy" id="185542"/>
    <lineage>
        <taxon>Eukaryota</taxon>
        <taxon>Viridiplantae</taxon>
        <taxon>Streptophyta</taxon>
        <taxon>Embryophyta</taxon>
        <taxon>Tracheophyta</taxon>
        <taxon>Spermatophyta</taxon>
        <taxon>Magnoliopsida</taxon>
        <taxon>eudicotyledons</taxon>
        <taxon>Gunneridae</taxon>
        <taxon>Pentapetalae</taxon>
        <taxon>asterids</taxon>
        <taxon>campanulids</taxon>
        <taxon>Aquifoliales</taxon>
        <taxon>Aquifoliaceae</taxon>
        <taxon>Ilex</taxon>
    </lineage>
</organism>
<evidence type="ECO:0000256" key="5">
    <source>
        <dbReference type="ARBA" id="ARBA00023163"/>
    </source>
</evidence>
<feature type="transmembrane region" description="Helical" evidence="7">
    <location>
        <begin position="200"/>
        <end position="219"/>
    </location>
</feature>
<dbReference type="GO" id="GO:0006952">
    <property type="term" value="P:defense response"/>
    <property type="evidence" value="ECO:0007669"/>
    <property type="project" value="UniProtKB-KW"/>
</dbReference>
<dbReference type="GO" id="GO:0003677">
    <property type="term" value="F:DNA binding"/>
    <property type="evidence" value="ECO:0007669"/>
    <property type="project" value="UniProtKB-KW"/>
</dbReference>
<keyword evidence="7" id="KW-0812">Transmembrane</keyword>
<proteinExistence type="predicted"/>
<feature type="non-terminal residue" evidence="9">
    <location>
        <position position="1"/>
    </location>
</feature>
<dbReference type="InterPro" id="IPR016177">
    <property type="entry name" value="DNA-bd_dom_sf"/>
</dbReference>
<dbReference type="InterPro" id="IPR044808">
    <property type="entry name" value="ERF_plant"/>
</dbReference>
<keyword evidence="5" id="KW-0804">Transcription</keyword>
<dbReference type="FunFam" id="3.30.730.10:FF:000001">
    <property type="entry name" value="Ethylene-responsive transcription factor 2"/>
    <property type="match status" value="1"/>
</dbReference>
<evidence type="ECO:0000256" key="1">
    <source>
        <dbReference type="ARBA" id="ARBA00004123"/>
    </source>
</evidence>
<dbReference type="SMART" id="SM00380">
    <property type="entry name" value="AP2"/>
    <property type="match status" value="1"/>
</dbReference>
<dbReference type="PANTHER" id="PTHR31190">
    <property type="entry name" value="DNA-BINDING DOMAIN"/>
    <property type="match status" value="1"/>
</dbReference>
<sequence>SRHHHLGMSWSSLSFDAAEENLQFKIFTEDVPKPLKIDLSMGKPKEENLKQKQYIGVRRRPWGRFVAEIRDSTRHGMRVWLGTFDSAEEAALAYDQAAFLMRGQLALLNFPKERVQESLRDLKMRCSYKDGYSPAAELKEKHKMRGKSRGRRKKGKYLNAVNASWISEISNNVLALEDLGADLLDELLSSSEAQVLDRKFPQTSILLTSFPLLIFVHLFSQSSSESNKSVLVLAVNSHYFFLLFLLLYLLVLLPLVNKIYNTYITYCFVMNPNWIANFFVISSPLSSGRTASTN</sequence>
<feature type="domain" description="AP2/ERF" evidence="8">
    <location>
        <begin position="53"/>
        <end position="111"/>
    </location>
</feature>
<dbReference type="Gene3D" id="3.30.730.10">
    <property type="entry name" value="AP2/ERF domain"/>
    <property type="match status" value="1"/>
</dbReference>
<gene>
    <name evidence="9" type="ORF">ILEXP_LOCUS6051</name>
</gene>
<dbReference type="PANTHER" id="PTHR31190:SF72">
    <property type="entry name" value="AP2 DOMAIN CONTAINING PROTEIN, EXPRESSED"/>
    <property type="match status" value="1"/>
</dbReference>
<dbReference type="InterPro" id="IPR001471">
    <property type="entry name" value="AP2/ERF_dom"/>
</dbReference>
<keyword evidence="6" id="KW-0539">Nucleus</keyword>
<name>A0ABC8R7V5_9AQUA</name>
<evidence type="ECO:0000256" key="2">
    <source>
        <dbReference type="ARBA" id="ARBA00022821"/>
    </source>
</evidence>
<feature type="transmembrane region" description="Helical" evidence="7">
    <location>
        <begin position="239"/>
        <end position="256"/>
    </location>
</feature>
<dbReference type="InterPro" id="IPR036955">
    <property type="entry name" value="AP2/ERF_dom_sf"/>
</dbReference>
<evidence type="ECO:0000313" key="10">
    <source>
        <dbReference type="Proteomes" id="UP001642360"/>
    </source>
</evidence>
<dbReference type="AlphaFoldDB" id="A0ABC8R7V5"/>
<evidence type="ECO:0000256" key="4">
    <source>
        <dbReference type="ARBA" id="ARBA00023125"/>
    </source>
</evidence>
<feature type="transmembrane region" description="Helical" evidence="7">
    <location>
        <begin position="263"/>
        <end position="285"/>
    </location>
</feature>
<evidence type="ECO:0000256" key="6">
    <source>
        <dbReference type="ARBA" id="ARBA00023242"/>
    </source>
</evidence>
<keyword evidence="3" id="KW-0805">Transcription regulation</keyword>
<evidence type="ECO:0000313" key="9">
    <source>
        <dbReference type="EMBL" id="CAK9138703.1"/>
    </source>
</evidence>
<keyword evidence="7" id="KW-1133">Transmembrane helix</keyword>
<keyword evidence="7" id="KW-0472">Membrane</keyword>
<dbReference type="Pfam" id="PF00847">
    <property type="entry name" value="AP2"/>
    <property type="match status" value="1"/>
</dbReference>
<dbReference type="SUPFAM" id="SSF54171">
    <property type="entry name" value="DNA-binding domain"/>
    <property type="match status" value="1"/>
</dbReference>